<comment type="caution">
    <text evidence="1">The sequence shown here is derived from an EMBL/GenBank/DDBJ whole genome shotgun (WGS) entry which is preliminary data.</text>
</comment>
<dbReference type="Proteomes" id="UP000309038">
    <property type="component" value="Unassembled WGS sequence"/>
</dbReference>
<dbReference type="EMBL" id="SGPJ01000638">
    <property type="protein sequence ID" value="THG93520.1"/>
    <property type="molecule type" value="Genomic_DNA"/>
</dbReference>
<accession>A0A4S4K7U9</accession>
<gene>
    <name evidence="1" type="ORF">EW026_g7737</name>
</gene>
<protein>
    <submittedName>
        <fullName evidence="1">Uncharacterized protein</fullName>
    </submittedName>
</protein>
<dbReference type="AlphaFoldDB" id="A0A4S4K7U9"/>
<proteinExistence type="predicted"/>
<reference evidence="1 2" key="1">
    <citation type="submission" date="2019-02" db="EMBL/GenBank/DDBJ databases">
        <title>Genome sequencing of the rare red list fungi Phlebia centrifuga.</title>
        <authorList>
            <person name="Buettner E."/>
            <person name="Kellner H."/>
        </authorList>
    </citation>
    <scope>NUCLEOTIDE SEQUENCE [LARGE SCALE GENOMIC DNA]</scope>
    <source>
        <strain evidence="1 2">DSM 108282</strain>
    </source>
</reference>
<keyword evidence="2" id="KW-1185">Reference proteome</keyword>
<evidence type="ECO:0000313" key="2">
    <source>
        <dbReference type="Proteomes" id="UP000309038"/>
    </source>
</evidence>
<name>A0A4S4K7U9_9APHY</name>
<sequence>MHKGLRVGVKGIHVRMFYINTPRAECIKRGGAHGKRSYYEHQAAFTAVKDAVALEL</sequence>
<organism evidence="1 2">
    <name type="scientific">Hermanssonia centrifuga</name>
    <dbReference type="NCBI Taxonomy" id="98765"/>
    <lineage>
        <taxon>Eukaryota</taxon>
        <taxon>Fungi</taxon>
        <taxon>Dikarya</taxon>
        <taxon>Basidiomycota</taxon>
        <taxon>Agaricomycotina</taxon>
        <taxon>Agaricomycetes</taxon>
        <taxon>Polyporales</taxon>
        <taxon>Meruliaceae</taxon>
        <taxon>Hermanssonia</taxon>
    </lineage>
</organism>
<evidence type="ECO:0000313" key="1">
    <source>
        <dbReference type="EMBL" id="THG93520.1"/>
    </source>
</evidence>